<dbReference type="AlphaFoldDB" id="A0A9W6DDC7"/>
<dbReference type="InterPro" id="IPR050248">
    <property type="entry name" value="Polysacc_deacetylase_ArnD"/>
</dbReference>
<sequence>MIRFIGILLIILAIMMLSNMLIEKTITTMSTSKKSLPIYCVDTEESKVAISFDAAWGNDDTDDLLKILDEYNIKATFFLVSMWVEKYPDDVKKILAAGHDVGNHSSTHPHMSQLSKEGIKEELMGAHEKVKSLTGYEMELFRPPFGDYNDTLVETARECNYYTIQWDVDSRVMNLQSL</sequence>
<dbReference type="SUPFAM" id="SSF88713">
    <property type="entry name" value="Glycoside hydrolase/deacetylase"/>
    <property type="match status" value="1"/>
</dbReference>
<dbReference type="Pfam" id="PF01522">
    <property type="entry name" value="Polysacc_deac_1"/>
    <property type="match status" value="1"/>
</dbReference>
<evidence type="ECO:0000313" key="3">
    <source>
        <dbReference type="Proteomes" id="UP001144256"/>
    </source>
</evidence>
<evidence type="ECO:0000313" key="2">
    <source>
        <dbReference type="EMBL" id="GKX27930.1"/>
    </source>
</evidence>
<name>A0A9W6DDC7_9FIRM</name>
<dbReference type="Gene3D" id="3.20.20.370">
    <property type="entry name" value="Glycoside hydrolase/deacetylase"/>
    <property type="match status" value="1"/>
</dbReference>
<dbReference type="InterPro" id="IPR011330">
    <property type="entry name" value="Glyco_hydro/deAcase_b/a-brl"/>
</dbReference>
<reference evidence="2" key="1">
    <citation type="submission" date="2022-06" db="EMBL/GenBank/DDBJ databases">
        <title>Vallitalea longa sp. nov., an anaerobic bacterium isolated from marine sediment.</title>
        <authorList>
            <person name="Hirano S."/>
            <person name="Terahara T."/>
            <person name="Mori K."/>
            <person name="Hamada M."/>
            <person name="Matsumoto R."/>
            <person name="Kobayashi T."/>
        </authorList>
    </citation>
    <scope>NUCLEOTIDE SEQUENCE</scope>
    <source>
        <strain evidence="2">SH18-1</strain>
    </source>
</reference>
<accession>A0A9W6DDC7</accession>
<organism evidence="2 3">
    <name type="scientific">Vallitalea longa</name>
    <dbReference type="NCBI Taxonomy" id="2936439"/>
    <lineage>
        <taxon>Bacteria</taxon>
        <taxon>Bacillati</taxon>
        <taxon>Bacillota</taxon>
        <taxon>Clostridia</taxon>
        <taxon>Lachnospirales</taxon>
        <taxon>Vallitaleaceae</taxon>
        <taxon>Vallitalea</taxon>
    </lineage>
</organism>
<dbReference type="Proteomes" id="UP001144256">
    <property type="component" value="Unassembled WGS sequence"/>
</dbReference>
<dbReference type="GO" id="GO:0016810">
    <property type="term" value="F:hydrolase activity, acting on carbon-nitrogen (but not peptide) bonds"/>
    <property type="evidence" value="ECO:0007669"/>
    <property type="project" value="InterPro"/>
</dbReference>
<dbReference type="PANTHER" id="PTHR10587:SF128">
    <property type="entry name" value="POLYSACCHARIDE DEACETYLASE PDAB-RELATED"/>
    <property type="match status" value="1"/>
</dbReference>
<keyword evidence="3" id="KW-1185">Reference proteome</keyword>
<comment type="caution">
    <text evidence="2">The sequence shown here is derived from an EMBL/GenBank/DDBJ whole genome shotgun (WGS) entry which is preliminary data.</text>
</comment>
<dbReference type="EMBL" id="BRLB01000001">
    <property type="protein sequence ID" value="GKX27930.1"/>
    <property type="molecule type" value="Genomic_DNA"/>
</dbReference>
<protein>
    <recommendedName>
        <fullName evidence="1">NodB homology domain-containing protein</fullName>
    </recommendedName>
</protein>
<dbReference type="PROSITE" id="PS51677">
    <property type="entry name" value="NODB"/>
    <property type="match status" value="1"/>
</dbReference>
<dbReference type="GO" id="GO:0005975">
    <property type="term" value="P:carbohydrate metabolic process"/>
    <property type="evidence" value="ECO:0007669"/>
    <property type="project" value="InterPro"/>
</dbReference>
<dbReference type="PANTHER" id="PTHR10587">
    <property type="entry name" value="GLYCOSYL TRANSFERASE-RELATED"/>
    <property type="match status" value="1"/>
</dbReference>
<proteinExistence type="predicted"/>
<dbReference type="CDD" id="cd10917">
    <property type="entry name" value="CE4_NodB_like_6s_7s"/>
    <property type="match status" value="1"/>
</dbReference>
<dbReference type="GO" id="GO:0016020">
    <property type="term" value="C:membrane"/>
    <property type="evidence" value="ECO:0007669"/>
    <property type="project" value="TreeGrafter"/>
</dbReference>
<evidence type="ECO:0000259" key="1">
    <source>
        <dbReference type="PROSITE" id="PS51677"/>
    </source>
</evidence>
<dbReference type="InterPro" id="IPR002509">
    <property type="entry name" value="NODB_dom"/>
</dbReference>
<gene>
    <name evidence="2" type="ORF">SH1V18_04100</name>
</gene>
<feature type="domain" description="NodB homology" evidence="1">
    <location>
        <begin position="46"/>
        <end position="178"/>
    </location>
</feature>